<dbReference type="PANTHER" id="PTHR47433:SF1">
    <property type="entry name" value="VACUOLAR PROTEIN SORTING-ASSOCIATED PROTEIN 17"/>
    <property type="match status" value="1"/>
</dbReference>
<dbReference type="InterPro" id="IPR015404">
    <property type="entry name" value="Vps5_C"/>
</dbReference>
<feature type="compositionally biased region" description="Low complexity" evidence="6">
    <location>
        <begin position="63"/>
        <end position="83"/>
    </location>
</feature>
<dbReference type="Pfam" id="PF09325">
    <property type="entry name" value="Vps5"/>
    <property type="match status" value="1"/>
</dbReference>
<feature type="domain" description="PX" evidence="7">
    <location>
        <begin position="174"/>
        <end position="290"/>
    </location>
</feature>
<evidence type="ECO:0000313" key="8">
    <source>
        <dbReference type="EMBL" id="KAL1588629.1"/>
    </source>
</evidence>
<dbReference type="GO" id="GO:0005829">
    <property type="term" value="C:cytosol"/>
    <property type="evidence" value="ECO:0007669"/>
    <property type="project" value="GOC"/>
</dbReference>
<dbReference type="GO" id="GO:0032266">
    <property type="term" value="F:phosphatidylinositol-3-phosphate binding"/>
    <property type="evidence" value="ECO:0007669"/>
    <property type="project" value="TreeGrafter"/>
</dbReference>
<dbReference type="CDD" id="cd06891">
    <property type="entry name" value="PX_Vps17p"/>
    <property type="match status" value="1"/>
</dbReference>
<dbReference type="SMART" id="SM00312">
    <property type="entry name" value="PX"/>
    <property type="match status" value="1"/>
</dbReference>
<keyword evidence="2" id="KW-0653">Protein transport</keyword>
<dbReference type="EMBL" id="JAAQHG020000006">
    <property type="protein sequence ID" value="KAL1588629.1"/>
    <property type="molecule type" value="Genomic_DNA"/>
</dbReference>
<dbReference type="PROSITE" id="PS50195">
    <property type="entry name" value="PX"/>
    <property type="match status" value="1"/>
</dbReference>
<evidence type="ECO:0000256" key="2">
    <source>
        <dbReference type="ARBA" id="ARBA00022927"/>
    </source>
</evidence>
<dbReference type="InterPro" id="IPR037907">
    <property type="entry name" value="Vps17_PX"/>
</dbReference>
<dbReference type="Proteomes" id="UP000803884">
    <property type="component" value="Unassembled WGS sequence"/>
</dbReference>
<feature type="region of interest" description="Disordered" evidence="6">
    <location>
        <begin position="543"/>
        <end position="646"/>
    </location>
</feature>
<organism evidence="8 9">
    <name type="scientific">Cladosporium halotolerans</name>
    <dbReference type="NCBI Taxonomy" id="1052096"/>
    <lineage>
        <taxon>Eukaryota</taxon>
        <taxon>Fungi</taxon>
        <taxon>Dikarya</taxon>
        <taxon>Ascomycota</taxon>
        <taxon>Pezizomycotina</taxon>
        <taxon>Dothideomycetes</taxon>
        <taxon>Dothideomycetidae</taxon>
        <taxon>Cladosporiales</taxon>
        <taxon>Cladosporiaceae</taxon>
        <taxon>Cladosporium</taxon>
    </lineage>
</organism>
<evidence type="ECO:0000256" key="1">
    <source>
        <dbReference type="ARBA" id="ARBA00022448"/>
    </source>
</evidence>
<feature type="compositionally biased region" description="Low complexity" evidence="6">
    <location>
        <begin position="114"/>
        <end position="133"/>
    </location>
</feature>
<dbReference type="Pfam" id="PF00787">
    <property type="entry name" value="PX"/>
    <property type="match status" value="1"/>
</dbReference>
<evidence type="ECO:0000256" key="5">
    <source>
        <dbReference type="ARBA" id="ARBA00073022"/>
    </source>
</evidence>
<feature type="compositionally biased region" description="Basic and acidic residues" evidence="6">
    <location>
        <begin position="144"/>
        <end position="153"/>
    </location>
</feature>
<dbReference type="RefSeq" id="XP_069231734.1">
    <property type="nucleotide sequence ID" value="XM_069371025.1"/>
</dbReference>
<accession>A0AB34KU94</accession>
<dbReference type="GeneID" id="96003863"/>
<dbReference type="SUPFAM" id="SSF64268">
    <property type="entry name" value="PX domain"/>
    <property type="match status" value="1"/>
</dbReference>
<keyword evidence="1" id="KW-0813">Transport</keyword>
<sequence>MNDAQTGPSDYSNPNSPRPSDIASGKRPVQAQPQNLRFQRRTSERAFYEGSYREGPPTPRMDYSASAGYAGGSSPWASSPEASRQSFGDANVSREDLPPPAVGNVGAVEGIDRPSSGWSQEQQPQQWEPQAEQHVPQQIQADGQRQEGEENRRPLSAARYHGAPPHQPQQRQPQYKLQAKITGLERTGKKDAIFRFDVYTNLPKFRTTQFRDIRRTYPEFQKLGTHLQASNPEALVPSVPPSFTSAGMGTEEDEARTKASLQRWLNNVCSNGVLMRDEEMVFFVESDFGYSPVVRKKQPATGMRRKMLKQFAPPPDDTPELLESRPVVKGFYLSSMDAQQKVDKVVKHRRSLGVAESDLGTKVAGLAVQETHPGLGNAYRKIGKVIQTTGDYHAAQGTAEATTLSDPLAYASSDAFVVKETLTNRHILLRELTQAQQSTRSKLSAADRLKASSSVKRDKVDEAISALDEARSHESYLQQKTQRVTANLLVEKRKWFARTSADLRVAIREYVIRQIEHERRTLATLEQVRPDIRAIDASGGLSRLGREAHPQIRRSSLASSQGPKGDAWSGVARRPDGLNRSISGSFPGIPGVAEEGAEGADDGDDGTPGGRKRATSTASSLSKVQEEEDDRVDARNAASRLAQTTF</sequence>
<keyword evidence="9" id="KW-1185">Reference proteome</keyword>
<comment type="similarity">
    <text evidence="4">Belongs to the VPS17 family.</text>
</comment>
<dbReference type="GO" id="GO:0005768">
    <property type="term" value="C:endosome"/>
    <property type="evidence" value="ECO:0007669"/>
    <property type="project" value="TreeGrafter"/>
</dbReference>
<dbReference type="FunFam" id="1.20.1270.60:FF:000046">
    <property type="entry name" value="Vacuolar protein sorting-associated protein 17"/>
    <property type="match status" value="1"/>
</dbReference>
<dbReference type="FunFam" id="3.30.1520.10:FF:000034">
    <property type="entry name" value="Vacuolar protein sorting-associated protein 17"/>
    <property type="match status" value="1"/>
</dbReference>
<name>A0AB34KU94_9PEZI</name>
<feature type="region of interest" description="Disordered" evidence="6">
    <location>
        <begin position="1"/>
        <end position="176"/>
    </location>
</feature>
<feature type="compositionally biased region" description="Polar residues" evidence="6">
    <location>
        <begin position="553"/>
        <end position="562"/>
    </location>
</feature>
<evidence type="ECO:0000259" key="7">
    <source>
        <dbReference type="PROSITE" id="PS50195"/>
    </source>
</evidence>
<dbReference type="Gene3D" id="3.30.1520.10">
    <property type="entry name" value="Phox-like domain"/>
    <property type="match status" value="1"/>
</dbReference>
<dbReference type="InterPro" id="IPR001683">
    <property type="entry name" value="PX_dom"/>
</dbReference>
<comment type="caution">
    <text evidence="8">The sequence shown here is derived from an EMBL/GenBank/DDBJ whole genome shotgun (WGS) entry which is preliminary data.</text>
</comment>
<reference evidence="8 9" key="1">
    <citation type="journal article" date="2020" name="Microbiol. Resour. Announc.">
        <title>Draft Genome Sequence of a Cladosporium Species Isolated from the Mesophotic Ascidian Didemnum maculosum.</title>
        <authorList>
            <person name="Gioti A."/>
            <person name="Siaperas R."/>
            <person name="Nikolaivits E."/>
            <person name="Le Goff G."/>
            <person name="Ouazzani J."/>
            <person name="Kotoulas G."/>
            <person name="Topakas E."/>
        </authorList>
    </citation>
    <scope>NUCLEOTIDE SEQUENCE [LARGE SCALE GENOMIC DNA]</scope>
    <source>
        <strain evidence="8 9">TM138-S3</strain>
    </source>
</reference>
<feature type="compositionally biased region" description="Polar residues" evidence="6">
    <location>
        <begin position="1"/>
        <end position="15"/>
    </location>
</feature>
<evidence type="ECO:0000313" key="9">
    <source>
        <dbReference type="Proteomes" id="UP000803884"/>
    </source>
</evidence>
<dbReference type="GO" id="GO:0006886">
    <property type="term" value="P:intracellular protein transport"/>
    <property type="evidence" value="ECO:0007669"/>
    <property type="project" value="TreeGrafter"/>
</dbReference>
<evidence type="ECO:0000256" key="4">
    <source>
        <dbReference type="ARBA" id="ARBA00060860"/>
    </source>
</evidence>
<dbReference type="Gene3D" id="1.20.1270.60">
    <property type="entry name" value="Arfaptin homology (AH) domain/BAR domain"/>
    <property type="match status" value="1"/>
</dbReference>
<dbReference type="PANTHER" id="PTHR47433">
    <property type="entry name" value="VACUOLAR PROTEIN SORTING-ASSOCIATED PROTEIN 17"/>
    <property type="match status" value="1"/>
</dbReference>
<dbReference type="GO" id="GO:0042147">
    <property type="term" value="P:retrograde transport, endosome to Golgi"/>
    <property type="evidence" value="ECO:0007669"/>
    <property type="project" value="UniProtKB-ARBA"/>
</dbReference>
<evidence type="ECO:0000256" key="6">
    <source>
        <dbReference type="SAM" id="MobiDB-lite"/>
    </source>
</evidence>
<protein>
    <recommendedName>
        <fullName evidence="5">Vacuolar protein sorting-associated protein 17</fullName>
    </recommendedName>
</protein>
<dbReference type="InterPro" id="IPR053055">
    <property type="entry name" value="VPS17"/>
</dbReference>
<dbReference type="InterPro" id="IPR027267">
    <property type="entry name" value="AH/BAR_dom_sf"/>
</dbReference>
<keyword evidence="3" id="KW-0175">Coiled coil</keyword>
<proteinExistence type="inferred from homology"/>
<evidence type="ECO:0000256" key="3">
    <source>
        <dbReference type="ARBA" id="ARBA00023054"/>
    </source>
</evidence>
<feature type="compositionally biased region" description="Acidic residues" evidence="6">
    <location>
        <begin position="595"/>
        <end position="605"/>
    </location>
</feature>
<dbReference type="GO" id="GO:0030905">
    <property type="term" value="C:retromer, tubulation complex"/>
    <property type="evidence" value="ECO:0007669"/>
    <property type="project" value="TreeGrafter"/>
</dbReference>
<gene>
    <name evidence="8" type="ORF">WHR41_02419</name>
</gene>
<dbReference type="AlphaFoldDB" id="A0AB34KU94"/>
<dbReference type="InterPro" id="IPR036871">
    <property type="entry name" value="PX_dom_sf"/>
</dbReference>